<dbReference type="RefSeq" id="WP_129217371.1">
    <property type="nucleotide sequence ID" value="NZ_QYBC01000001.1"/>
</dbReference>
<evidence type="ECO:0000313" key="19">
    <source>
        <dbReference type="EMBL" id="RYB07899.1"/>
    </source>
</evidence>
<protein>
    <recommendedName>
        <fullName evidence="10 11">Lon protease</fullName>
        <ecNumber evidence="10 11">3.4.21.53</ecNumber>
    </recommendedName>
    <alternativeName>
        <fullName evidence="10">ATP-dependent protease La</fullName>
    </alternativeName>
</protein>
<dbReference type="SUPFAM" id="SSF54211">
    <property type="entry name" value="Ribosomal protein S5 domain 2-like"/>
    <property type="match status" value="1"/>
</dbReference>
<feature type="compositionally biased region" description="Basic and acidic residues" evidence="16">
    <location>
        <begin position="1"/>
        <end position="18"/>
    </location>
</feature>
<dbReference type="InterPro" id="IPR027417">
    <property type="entry name" value="P-loop_NTPase"/>
</dbReference>
<reference evidence="19 20" key="2">
    <citation type="submission" date="2019-02" db="EMBL/GenBank/DDBJ databases">
        <title>'Lichenibacterium ramalinii' gen. nov. sp. nov., 'Lichenibacterium minor' gen. nov. sp. nov.</title>
        <authorList>
            <person name="Pankratov T."/>
        </authorList>
    </citation>
    <scope>NUCLEOTIDE SEQUENCE [LARGE SCALE GENOMIC DNA]</scope>
    <source>
        <strain evidence="19 20">RmlP001</strain>
    </source>
</reference>
<dbReference type="Pfam" id="PF22667">
    <property type="entry name" value="Lon_lid"/>
    <property type="match status" value="1"/>
</dbReference>
<evidence type="ECO:0000256" key="15">
    <source>
        <dbReference type="RuleBase" id="RU000591"/>
    </source>
</evidence>
<dbReference type="GO" id="GO:0043565">
    <property type="term" value="F:sequence-specific DNA binding"/>
    <property type="evidence" value="ECO:0007669"/>
    <property type="project" value="UniProtKB-UniRule"/>
</dbReference>
<dbReference type="PANTHER" id="PTHR10046">
    <property type="entry name" value="ATP DEPENDENT LON PROTEASE FAMILY MEMBER"/>
    <property type="match status" value="1"/>
</dbReference>
<keyword evidence="8 10" id="KW-0346">Stress response</keyword>
<dbReference type="SUPFAM" id="SSF52540">
    <property type="entry name" value="P-loop containing nucleoside triphosphate hydrolases"/>
    <property type="match status" value="1"/>
</dbReference>
<dbReference type="Gene3D" id="1.10.8.60">
    <property type="match status" value="1"/>
</dbReference>
<dbReference type="Gene3D" id="1.20.58.1480">
    <property type="match status" value="1"/>
</dbReference>
<feature type="active site" evidence="10 12">
    <location>
        <position position="718"/>
    </location>
</feature>
<keyword evidence="3 10" id="KW-0645">Protease</keyword>
<dbReference type="Gene3D" id="2.30.130.40">
    <property type="entry name" value="LON domain-like"/>
    <property type="match status" value="1"/>
</dbReference>
<dbReference type="PROSITE" id="PS51787">
    <property type="entry name" value="LON_N"/>
    <property type="match status" value="1"/>
</dbReference>
<keyword evidence="4 10" id="KW-0547">Nucleotide-binding</keyword>
<evidence type="ECO:0000256" key="8">
    <source>
        <dbReference type="ARBA" id="ARBA00023016"/>
    </source>
</evidence>
<dbReference type="InterPro" id="IPR008269">
    <property type="entry name" value="Lon_proteolytic"/>
</dbReference>
<dbReference type="InterPro" id="IPR015947">
    <property type="entry name" value="PUA-like_sf"/>
</dbReference>
<dbReference type="FunFam" id="3.40.50.300:FF:000021">
    <property type="entry name" value="Lon protease homolog"/>
    <property type="match status" value="1"/>
</dbReference>
<keyword evidence="7 10" id="KW-0067">ATP-binding</keyword>
<dbReference type="GO" id="GO:0004252">
    <property type="term" value="F:serine-type endopeptidase activity"/>
    <property type="evidence" value="ECO:0007669"/>
    <property type="project" value="UniProtKB-UniRule"/>
</dbReference>
<dbReference type="EMBL" id="QYBC01000001">
    <property type="protein sequence ID" value="RYB07899.1"/>
    <property type="molecule type" value="Genomic_DNA"/>
</dbReference>
<dbReference type="SMART" id="SM00382">
    <property type="entry name" value="AAA"/>
    <property type="match status" value="1"/>
</dbReference>
<feature type="active site" evidence="10 12">
    <location>
        <position position="761"/>
    </location>
</feature>
<evidence type="ECO:0000259" key="17">
    <source>
        <dbReference type="PROSITE" id="PS51786"/>
    </source>
</evidence>
<accession>A0A4Q2RHD1</accession>
<dbReference type="InterPro" id="IPR020568">
    <property type="entry name" value="Ribosomal_Su5_D2-typ_SF"/>
</dbReference>
<evidence type="ECO:0000256" key="10">
    <source>
        <dbReference type="HAMAP-Rule" id="MF_01973"/>
    </source>
</evidence>
<keyword evidence="5 10" id="KW-0378">Hydrolase</keyword>
<dbReference type="GO" id="GO:0005524">
    <property type="term" value="F:ATP binding"/>
    <property type="evidence" value="ECO:0007669"/>
    <property type="project" value="UniProtKB-UniRule"/>
</dbReference>
<comment type="function">
    <text evidence="10">ATP-dependent serine protease that mediates the selective degradation of mutant and abnormal proteins as well as certain short-lived regulatory proteins. Required for cellular homeostasis and for survival from DNA damage and developmental changes induced by stress. Degrades polypeptides processively to yield small peptide fragments that are 5 to 10 amino acids long. Binds to DNA in a double-stranded, site-specific manner.</text>
</comment>
<comment type="induction">
    <text evidence="10">By heat shock.</text>
</comment>
<feature type="binding site" evidence="10 13">
    <location>
        <begin position="395"/>
        <end position="402"/>
    </location>
    <ligand>
        <name>ATP</name>
        <dbReference type="ChEBI" id="CHEBI:30616"/>
    </ligand>
</feature>
<feature type="domain" description="Lon proteolytic" evidence="17">
    <location>
        <begin position="631"/>
        <end position="812"/>
    </location>
</feature>
<proteinExistence type="evidence at transcript level"/>
<dbReference type="InterPro" id="IPR003959">
    <property type="entry name" value="ATPase_AAA_core"/>
</dbReference>
<dbReference type="PRINTS" id="PR00830">
    <property type="entry name" value="ENDOLAPTASE"/>
</dbReference>
<feature type="domain" description="Lon N-terminal" evidence="18">
    <location>
        <begin position="49"/>
        <end position="242"/>
    </location>
</feature>
<dbReference type="InterPro" id="IPR003111">
    <property type="entry name" value="Lon_prtase_N"/>
</dbReference>
<dbReference type="InterPro" id="IPR027543">
    <property type="entry name" value="Lon_bac"/>
</dbReference>
<keyword evidence="6 10" id="KW-0720">Serine protease</keyword>
<dbReference type="HAMAP" id="MF_01973">
    <property type="entry name" value="lon_bact"/>
    <property type="match status" value="1"/>
</dbReference>
<dbReference type="InterPro" id="IPR003593">
    <property type="entry name" value="AAA+_ATPase"/>
</dbReference>
<dbReference type="SUPFAM" id="SSF88697">
    <property type="entry name" value="PUA domain-like"/>
    <property type="match status" value="1"/>
</dbReference>
<gene>
    <name evidence="10 19" type="primary">lon</name>
    <name evidence="19" type="ORF">D3272_01935</name>
</gene>
<dbReference type="GO" id="GO:0005737">
    <property type="term" value="C:cytoplasm"/>
    <property type="evidence" value="ECO:0007669"/>
    <property type="project" value="UniProtKB-SubCell"/>
</dbReference>
<dbReference type="InterPro" id="IPR046336">
    <property type="entry name" value="Lon_prtase_N_sf"/>
</dbReference>
<comment type="similarity">
    <text evidence="10 11 14 15">Belongs to the peptidase S16 family.</text>
</comment>
<evidence type="ECO:0000256" key="11">
    <source>
        <dbReference type="PIRNR" id="PIRNR001174"/>
    </source>
</evidence>
<evidence type="ECO:0000259" key="18">
    <source>
        <dbReference type="PROSITE" id="PS51787"/>
    </source>
</evidence>
<organism evidence="19 20">
    <name type="scientific">Lichenibacterium ramalinae</name>
    <dbReference type="NCBI Taxonomy" id="2316527"/>
    <lineage>
        <taxon>Bacteria</taxon>
        <taxon>Pseudomonadati</taxon>
        <taxon>Pseudomonadota</taxon>
        <taxon>Alphaproteobacteria</taxon>
        <taxon>Hyphomicrobiales</taxon>
        <taxon>Lichenihabitantaceae</taxon>
        <taxon>Lichenibacterium</taxon>
    </lineage>
</organism>
<reference evidence="19 20" key="1">
    <citation type="submission" date="2018-09" db="EMBL/GenBank/DDBJ databases">
        <authorList>
            <person name="Grouzdev D.S."/>
            <person name="Krutkina M.S."/>
        </authorList>
    </citation>
    <scope>NUCLEOTIDE SEQUENCE [LARGE SCALE GENOMIC DNA]</scope>
    <source>
        <strain evidence="19 20">RmlP001</strain>
    </source>
</reference>
<dbReference type="AlphaFoldDB" id="A0A4Q2RHD1"/>
<dbReference type="SMART" id="SM00464">
    <property type="entry name" value="LON"/>
    <property type="match status" value="1"/>
</dbReference>
<comment type="catalytic activity">
    <reaction evidence="9 10 11 14">
        <text>Hydrolysis of proteins in presence of ATP.</text>
        <dbReference type="EC" id="3.4.21.53"/>
    </reaction>
</comment>
<dbReference type="Pfam" id="PF05362">
    <property type="entry name" value="Lon_C"/>
    <property type="match status" value="1"/>
</dbReference>
<evidence type="ECO:0000256" key="9">
    <source>
        <dbReference type="ARBA" id="ARBA00050665"/>
    </source>
</evidence>
<comment type="subunit">
    <text evidence="10 11">Homohexamer. Organized in a ring with a central cavity.</text>
</comment>
<evidence type="ECO:0000256" key="5">
    <source>
        <dbReference type="ARBA" id="ARBA00022801"/>
    </source>
</evidence>
<evidence type="ECO:0000256" key="7">
    <source>
        <dbReference type="ARBA" id="ARBA00022840"/>
    </source>
</evidence>
<dbReference type="InterPro" id="IPR014721">
    <property type="entry name" value="Ribsml_uS5_D2-typ_fold_subgr"/>
</dbReference>
<dbReference type="Proteomes" id="UP000289411">
    <property type="component" value="Unassembled WGS sequence"/>
</dbReference>
<dbReference type="InterPro" id="IPR008268">
    <property type="entry name" value="Peptidase_S16_AS"/>
</dbReference>
<evidence type="ECO:0000256" key="14">
    <source>
        <dbReference type="PROSITE-ProRule" id="PRU01122"/>
    </source>
</evidence>
<dbReference type="Gene3D" id="3.30.230.10">
    <property type="match status" value="1"/>
</dbReference>
<comment type="subcellular location">
    <subcellularLocation>
        <location evidence="1 10 11">Cytoplasm</location>
    </subcellularLocation>
</comment>
<feature type="region of interest" description="Disordered" evidence="16">
    <location>
        <begin position="1"/>
        <end position="21"/>
    </location>
</feature>
<dbReference type="InterPro" id="IPR004815">
    <property type="entry name" value="Lon_bac/euk-typ"/>
</dbReference>
<dbReference type="Pfam" id="PF00004">
    <property type="entry name" value="AAA"/>
    <property type="match status" value="1"/>
</dbReference>
<dbReference type="Gene3D" id="1.20.5.5270">
    <property type="match status" value="1"/>
</dbReference>
<evidence type="ECO:0000256" key="16">
    <source>
        <dbReference type="SAM" id="MobiDB-lite"/>
    </source>
</evidence>
<keyword evidence="20" id="KW-1185">Reference proteome</keyword>
<dbReference type="NCBIfam" id="TIGR00763">
    <property type="entry name" value="lon"/>
    <property type="match status" value="1"/>
</dbReference>
<dbReference type="GO" id="GO:0034605">
    <property type="term" value="P:cellular response to heat"/>
    <property type="evidence" value="ECO:0007669"/>
    <property type="project" value="UniProtKB-UniRule"/>
</dbReference>
<evidence type="ECO:0000256" key="3">
    <source>
        <dbReference type="ARBA" id="ARBA00022670"/>
    </source>
</evidence>
<dbReference type="InterPro" id="IPR054594">
    <property type="entry name" value="Lon_lid"/>
</dbReference>
<evidence type="ECO:0000256" key="13">
    <source>
        <dbReference type="PIRSR" id="PIRSR001174-2"/>
    </source>
</evidence>
<dbReference type="PROSITE" id="PS01046">
    <property type="entry name" value="LON_SER"/>
    <property type="match status" value="1"/>
</dbReference>
<dbReference type="PIRSF" id="PIRSF001174">
    <property type="entry name" value="Lon_proteas"/>
    <property type="match status" value="1"/>
</dbReference>
<dbReference type="PROSITE" id="PS51786">
    <property type="entry name" value="LON_PROTEOLYTIC"/>
    <property type="match status" value="1"/>
</dbReference>
<evidence type="ECO:0000256" key="2">
    <source>
        <dbReference type="ARBA" id="ARBA00022490"/>
    </source>
</evidence>
<dbReference type="OrthoDB" id="9803599at2"/>
<evidence type="ECO:0000256" key="6">
    <source>
        <dbReference type="ARBA" id="ARBA00022825"/>
    </source>
</evidence>
<keyword evidence="2 10" id="KW-0963">Cytoplasm</keyword>
<dbReference type="EC" id="3.4.21.53" evidence="10 11"/>
<evidence type="ECO:0000256" key="4">
    <source>
        <dbReference type="ARBA" id="ARBA00022741"/>
    </source>
</evidence>
<dbReference type="Gene3D" id="3.40.50.300">
    <property type="entry name" value="P-loop containing nucleotide triphosphate hydrolases"/>
    <property type="match status" value="1"/>
</dbReference>
<comment type="caution">
    <text evidence="19">The sequence shown here is derived from an EMBL/GenBank/DDBJ whole genome shotgun (WGS) entry which is preliminary data.</text>
</comment>
<dbReference type="GO" id="GO:0016887">
    <property type="term" value="F:ATP hydrolysis activity"/>
    <property type="evidence" value="ECO:0007669"/>
    <property type="project" value="UniProtKB-UniRule"/>
</dbReference>
<evidence type="ECO:0000313" key="20">
    <source>
        <dbReference type="Proteomes" id="UP000289411"/>
    </source>
</evidence>
<dbReference type="Pfam" id="PF02190">
    <property type="entry name" value="LON_substr_bdg"/>
    <property type="match status" value="1"/>
</dbReference>
<name>A0A4Q2RHD1_9HYPH</name>
<dbReference type="GO" id="GO:0004176">
    <property type="term" value="F:ATP-dependent peptidase activity"/>
    <property type="evidence" value="ECO:0007669"/>
    <property type="project" value="UniProtKB-UniRule"/>
</dbReference>
<dbReference type="GO" id="GO:0006515">
    <property type="term" value="P:protein quality control for misfolded or incompletely synthesized proteins"/>
    <property type="evidence" value="ECO:0007669"/>
    <property type="project" value="UniProtKB-UniRule"/>
</dbReference>
<dbReference type="InterPro" id="IPR027065">
    <property type="entry name" value="Lon_Prtase"/>
</dbReference>
<sequence>MTEPDIHQPIPAEERSADAPRPAVFEVKASETDAADATPRGAAPAMDTLIILPVRDMVLFPGTVFPIALGRSVSIAAAQQAVREEKQIGVLMQRDAGKQEPAAGDFHSFGTVANVLRYISTPDGQHHVVVQGESRFQVEEFLHEQPFFRARVRLVVEPEQRSPDIEARFINLKRMALEALQLLPQVPSDLVGAVQGATSPSALTDLIAAYLDFEPDKKQELIETIDPVARVDKVTATLAHRIEVLRLTAEIGRQTKATFDERQKEAVLREQMAAIQKQLGEGDAGRAQEVLDLGAAIDKAGMPPEAEAAARKELRRYERSSDASPESGMIRNHLDWMVELPWSLADAAPIDIAEARRVLDADHFGLKKIKDRIVEYLAVRKLAPNGKAPILCFAGPPGVGKTSLGQSIARAMGRPFVRVSLGGVHDEAEIRGHRSTYIGALPGNIVQGLRKAGARNCVMMLDEIDKMGRGVQGDPSAAMLEVLDPEQNGSFRDNYIGTPFDLSRVVFIATANMLDTIPGPLRDRMEIIQLAGYTRAEKLEIAKRYLLARQTEANGLKPGQVTLSDDTLRAIVGGYTREAGVRNLEREIGAVLRHAAVRIAEGADTEVRVTPGDLPPILGAVRFESEVGLRTGVPGVATGLAWTPVGGEILFIEATRSQGRGGLMLTGQLGDVMKESAQIALSLVRNRAAALGIDPKALEGADIHVHVPAGATPKDGPSAGVAMTMALVSLLSGRPVRHDTAMTGEVSLRGLVMPVGGIKEKVLAAAAAGITRVMLPARNRRDHDDIPEDVRNALEFVWLERVDEAVAAGLEPATAEADQAA</sequence>
<dbReference type="CDD" id="cd19500">
    <property type="entry name" value="RecA-like_Lon"/>
    <property type="match status" value="1"/>
</dbReference>
<evidence type="ECO:0000256" key="1">
    <source>
        <dbReference type="ARBA" id="ARBA00004496"/>
    </source>
</evidence>
<evidence type="ECO:0000256" key="12">
    <source>
        <dbReference type="PIRSR" id="PIRSR001174-1"/>
    </source>
</evidence>